<evidence type="ECO:0000313" key="2">
    <source>
        <dbReference type="EMBL" id="QEC57792.1"/>
    </source>
</evidence>
<protein>
    <recommendedName>
        <fullName evidence="4">Lipoprotein</fullName>
    </recommendedName>
</protein>
<dbReference type="AlphaFoldDB" id="A0A5B8UN47"/>
<gene>
    <name evidence="2" type="ORF">FSB75_18410</name>
</gene>
<feature type="chain" id="PRO_5022668843" description="Lipoprotein" evidence="1">
    <location>
        <begin position="22"/>
        <end position="167"/>
    </location>
</feature>
<dbReference type="EMBL" id="CP042433">
    <property type="protein sequence ID" value="QEC57792.1"/>
    <property type="molecule type" value="Genomic_DNA"/>
</dbReference>
<accession>A0A5B8UN47</accession>
<dbReference type="Proteomes" id="UP000321204">
    <property type="component" value="Chromosome"/>
</dbReference>
<proteinExistence type="predicted"/>
<dbReference type="KEGG" id="fgg:FSB75_18410"/>
<organism evidence="2 3">
    <name type="scientific">Flavisolibacter ginsenosidimutans</name>
    <dbReference type="NCBI Taxonomy" id="661481"/>
    <lineage>
        <taxon>Bacteria</taxon>
        <taxon>Pseudomonadati</taxon>
        <taxon>Bacteroidota</taxon>
        <taxon>Chitinophagia</taxon>
        <taxon>Chitinophagales</taxon>
        <taxon>Chitinophagaceae</taxon>
        <taxon>Flavisolibacter</taxon>
    </lineage>
</organism>
<keyword evidence="1" id="KW-0732">Signal</keyword>
<reference evidence="2 3" key="1">
    <citation type="journal article" date="2015" name="Int. J. Syst. Evol. Microbiol.">
        <title>Flavisolibacter ginsenosidimutans sp. nov., with ginsenoside-converting activity isolated from soil used for cultivating ginseng.</title>
        <authorList>
            <person name="Zhao Y."/>
            <person name="Liu Q."/>
            <person name="Kang M.S."/>
            <person name="Jin F."/>
            <person name="Yu H."/>
            <person name="Im W.T."/>
        </authorList>
    </citation>
    <scope>NUCLEOTIDE SEQUENCE [LARGE SCALE GENOMIC DNA]</scope>
    <source>
        <strain evidence="2 3">Gsoil 636</strain>
    </source>
</reference>
<feature type="signal peptide" evidence="1">
    <location>
        <begin position="1"/>
        <end position="21"/>
    </location>
</feature>
<dbReference type="PROSITE" id="PS51257">
    <property type="entry name" value="PROKAR_LIPOPROTEIN"/>
    <property type="match status" value="1"/>
</dbReference>
<name>A0A5B8UN47_9BACT</name>
<evidence type="ECO:0000313" key="3">
    <source>
        <dbReference type="Proteomes" id="UP000321204"/>
    </source>
</evidence>
<evidence type="ECO:0000256" key="1">
    <source>
        <dbReference type="SAM" id="SignalP"/>
    </source>
</evidence>
<sequence length="167" mass="18631">MKYAFTSLFVVLLLASCSPQSGIYKASAYVREKVAGTIRVDDSGRPLNSGVSEEHLLFVETDSSRPAPLFTTVWIKQKAYAVQPVEIKQSQQSIGKTNNGVEVTLQKKEGTELWQLVLTPKEETPASDAALAEKVREKNIVITGSWKDKPFVYAFDKEERLAPLHFQ</sequence>
<evidence type="ECO:0008006" key="4">
    <source>
        <dbReference type="Google" id="ProtNLM"/>
    </source>
</evidence>
<keyword evidence="3" id="KW-1185">Reference proteome</keyword>
<dbReference type="RefSeq" id="WP_146790483.1">
    <property type="nucleotide sequence ID" value="NZ_BAABIO010000003.1"/>
</dbReference>